<dbReference type="Proteomes" id="UP000075806">
    <property type="component" value="Unassembled WGS sequence"/>
</dbReference>
<dbReference type="Gene3D" id="3.40.630.30">
    <property type="match status" value="1"/>
</dbReference>
<name>A0A162ER67_9BACI</name>
<dbReference type="PROSITE" id="PS51186">
    <property type="entry name" value="GNAT"/>
    <property type="match status" value="1"/>
</dbReference>
<dbReference type="SUPFAM" id="SSF55729">
    <property type="entry name" value="Acyl-CoA N-acyltransferases (Nat)"/>
    <property type="match status" value="1"/>
</dbReference>
<dbReference type="EMBL" id="LTAO01000006">
    <property type="protein sequence ID" value="KYG33519.1"/>
    <property type="molecule type" value="Genomic_DNA"/>
</dbReference>
<evidence type="ECO:0000313" key="2">
    <source>
        <dbReference type="EMBL" id="KYG33519.1"/>
    </source>
</evidence>
<dbReference type="PANTHER" id="PTHR43259">
    <property type="entry name" value="SPT10P"/>
    <property type="match status" value="1"/>
</dbReference>
<dbReference type="CDD" id="cd04301">
    <property type="entry name" value="NAT_SF"/>
    <property type="match status" value="1"/>
</dbReference>
<accession>A0A162ER67</accession>
<keyword evidence="3" id="KW-1185">Reference proteome</keyword>
<protein>
    <recommendedName>
        <fullName evidence="1">N-acetyltransferase domain-containing protein</fullName>
    </recommendedName>
</protein>
<dbReference type="PANTHER" id="PTHR43259:SF1">
    <property type="entry name" value="N-ACETYLTRANSFERASE DOMAIN-CONTAINING PROTEIN"/>
    <property type="match status" value="1"/>
</dbReference>
<evidence type="ECO:0000259" key="1">
    <source>
        <dbReference type="PROSITE" id="PS51186"/>
    </source>
</evidence>
<sequence length="245" mass="28646">MKLINQLELYSRNAMPALEMKEIDDSLLQYSYGYTKRANSVIPYTNSIHKVESFVSDCEDFYQKKERPTIFKMIDHHSYHDLAEFLEKNGYTKHSPSLVKQANLCELPLLKKQKYGQYVTKDIWIEGLLKLHSISSKDVKYLNMMVEKQRKKQVFVQLVEDGELLSSGTAILDHQHVGLFHIITKEERRGEGFAKQLVQQLLTWGKQNGAKNAYLQVLKENEAAVKLYNHFGFSNVFEYYYFIKS</sequence>
<feature type="domain" description="N-acetyltransferase" evidence="1">
    <location>
        <begin position="97"/>
        <end position="245"/>
    </location>
</feature>
<reference evidence="2" key="1">
    <citation type="submission" date="2016-02" db="EMBL/GenBank/DDBJ databases">
        <title>Genome sequence of Bacillus trypoxylicola KCTC 13244(T).</title>
        <authorList>
            <person name="Jeong H."/>
            <person name="Park S.-H."/>
            <person name="Choi S.-K."/>
        </authorList>
    </citation>
    <scope>NUCLEOTIDE SEQUENCE [LARGE SCALE GENOMIC DNA]</scope>
    <source>
        <strain evidence="2">KCTC 13244</strain>
    </source>
</reference>
<dbReference type="AlphaFoldDB" id="A0A162ER67"/>
<dbReference type="Pfam" id="PF00583">
    <property type="entry name" value="Acetyltransf_1"/>
    <property type="match status" value="1"/>
</dbReference>
<organism evidence="2 3">
    <name type="scientific">Alkalihalobacillus trypoxylicola</name>
    <dbReference type="NCBI Taxonomy" id="519424"/>
    <lineage>
        <taxon>Bacteria</taxon>
        <taxon>Bacillati</taxon>
        <taxon>Bacillota</taxon>
        <taxon>Bacilli</taxon>
        <taxon>Bacillales</taxon>
        <taxon>Bacillaceae</taxon>
        <taxon>Alkalihalobacillus</taxon>
    </lineage>
</organism>
<gene>
    <name evidence="2" type="ORF">AZF04_16290</name>
</gene>
<dbReference type="InterPro" id="IPR000182">
    <property type="entry name" value="GNAT_dom"/>
</dbReference>
<comment type="caution">
    <text evidence="2">The sequence shown here is derived from an EMBL/GenBank/DDBJ whole genome shotgun (WGS) entry which is preliminary data.</text>
</comment>
<proteinExistence type="predicted"/>
<dbReference type="RefSeq" id="WP_061947829.1">
    <property type="nucleotide sequence ID" value="NZ_LTAO01000006.1"/>
</dbReference>
<dbReference type="InterPro" id="IPR052829">
    <property type="entry name" value="N-acetyltransferase_domain"/>
</dbReference>
<dbReference type="OrthoDB" id="9805924at2"/>
<dbReference type="InterPro" id="IPR016181">
    <property type="entry name" value="Acyl_CoA_acyltransferase"/>
</dbReference>
<dbReference type="GO" id="GO:0016747">
    <property type="term" value="F:acyltransferase activity, transferring groups other than amino-acyl groups"/>
    <property type="evidence" value="ECO:0007669"/>
    <property type="project" value="InterPro"/>
</dbReference>
<evidence type="ECO:0000313" key="3">
    <source>
        <dbReference type="Proteomes" id="UP000075806"/>
    </source>
</evidence>